<dbReference type="OMA" id="NCTVAFF"/>
<dbReference type="GO" id="GO:0005615">
    <property type="term" value="C:extracellular space"/>
    <property type="evidence" value="ECO:0007669"/>
    <property type="project" value="TreeGrafter"/>
</dbReference>
<evidence type="ECO:0000259" key="9">
    <source>
        <dbReference type="Pfam" id="PF04668"/>
    </source>
</evidence>
<dbReference type="InterPro" id="IPR006761">
    <property type="entry name" value="Tsg"/>
</dbReference>
<evidence type="ECO:0000256" key="3">
    <source>
        <dbReference type="ARBA" id="ARBA00022473"/>
    </source>
</evidence>
<feature type="chain" id="PRO_5001644657" evidence="8">
    <location>
        <begin position="34"/>
        <end position="256"/>
    </location>
</feature>
<evidence type="ECO:0000313" key="11">
    <source>
        <dbReference type="EMBL" id="KDR15917.1"/>
    </source>
</evidence>
<evidence type="ECO:0000313" key="12">
    <source>
        <dbReference type="Proteomes" id="UP000027135"/>
    </source>
</evidence>
<gene>
    <name evidence="11" type="ORF">L798_09844</name>
</gene>
<evidence type="ECO:0000256" key="1">
    <source>
        <dbReference type="ARBA" id="ARBA00004613"/>
    </source>
</evidence>
<feature type="region of interest" description="Disordered" evidence="7">
    <location>
        <begin position="224"/>
        <end position="256"/>
    </location>
</feature>
<dbReference type="PANTHER" id="PTHR12312">
    <property type="entry name" value="TWISTED GASTRULATION PROTEIN HOMOLOG 1-A-RELATED"/>
    <property type="match status" value="1"/>
</dbReference>
<dbReference type="GO" id="GO:0030510">
    <property type="term" value="P:regulation of BMP signaling pathway"/>
    <property type="evidence" value="ECO:0007669"/>
    <property type="project" value="TreeGrafter"/>
</dbReference>
<keyword evidence="12" id="KW-1185">Reference proteome</keyword>
<dbReference type="EMBL" id="KK852811">
    <property type="protein sequence ID" value="KDR15917.1"/>
    <property type="molecule type" value="Genomic_DNA"/>
</dbReference>
<dbReference type="InParanoid" id="A0A067R1P2"/>
<feature type="domain" description="Tsg C-terminal" evidence="9">
    <location>
        <begin position="93"/>
        <end position="222"/>
    </location>
</feature>
<name>A0A067R1P2_ZOONE</name>
<feature type="domain" description="Tsg N-terminal" evidence="10">
    <location>
        <begin position="33"/>
        <end position="89"/>
    </location>
</feature>
<evidence type="ECO:0000256" key="4">
    <source>
        <dbReference type="ARBA" id="ARBA00022525"/>
    </source>
</evidence>
<sequence length="256" mass="28869">MFIVNLGCKTMLQWVSVFVVAATTLNFMDTVNSCNEAVCASVVSKCMLTQSCKCDLKNCSCCKECYSCLGDLYSECCSCVDMCPKPNDTGSSLGKKSHVEGFTDPVPALFSALMSDADPQERWITFTFPVDFYMDSYRPKLEKEFKYYTQSAEQEVAPMKDVVTLNCTVAYLSQCMSWNKCKESCKSTGAHSYRWFHDGCCECVGETCINFGIDESRCLNCPMKKEDDDDEEEEDEAAYIYDNEENEHKEKGDSPK</sequence>
<feature type="signal peptide" evidence="8">
    <location>
        <begin position="1"/>
        <end position="33"/>
    </location>
</feature>
<comment type="subcellular location">
    <subcellularLocation>
        <location evidence="1">Secreted</location>
    </subcellularLocation>
</comment>
<dbReference type="STRING" id="136037.A0A067R1P2"/>
<keyword evidence="4" id="KW-0964">Secreted</keyword>
<keyword evidence="3" id="KW-0217">Developmental protein</keyword>
<dbReference type="InterPro" id="IPR057635">
    <property type="entry name" value="Tsg_N"/>
</dbReference>
<dbReference type="AlphaFoldDB" id="A0A067R1P2"/>
<organism evidence="11 12">
    <name type="scientific">Zootermopsis nevadensis</name>
    <name type="common">Dampwood termite</name>
    <dbReference type="NCBI Taxonomy" id="136037"/>
    <lineage>
        <taxon>Eukaryota</taxon>
        <taxon>Metazoa</taxon>
        <taxon>Ecdysozoa</taxon>
        <taxon>Arthropoda</taxon>
        <taxon>Hexapoda</taxon>
        <taxon>Insecta</taxon>
        <taxon>Pterygota</taxon>
        <taxon>Neoptera</taxon>
        <taxon>Polyneoptera</taxon>
        <taxon>Dictyoptera</taxon>
        <taxon>Blattodea</taxon>
        <taxon>Blattoidea</taxon>
        <taxon>Termitoidae</taxon>
        <taxon>Termopsidae</taxon>
        <taxon>Zootermopsis</taxon>
    </lineage>
</organism>
<dbReference type="Pfam" id="PF23782">
    <property type="entry name" value="Tsg_N"/>
    <property type="match status" value="1"/>
</dbReference>
<dbReference type="InterPro" id="IPR057726">
    <property type="entry name" value="Tsg_C"/>
</dbReference>
<accession>A0A067R1P2</accession>
<keyword evidence="6" id="KW-0325">Glycoprotein</keyword>
<comment type="similarity">
    <text evidence="2">Belongs to the twisted gastrulation protein family.</text>
</comment>
<proteinExistence type="inferred from homology"/>
<evidence type="ECO:0000256" key="7">
    <source>
        <dbReference type="SAM" id="MobiDB-lite"/>
    </source>
</evidence>
<dbReference type="PANTHER" id="PTHR12312:SF16">
    <property type="entry name" value="TWISTED GASTRULATION PROTEIN HOMOLOG 1-A-RELATED"/>
    <property type="match status" value="1"/>
</dbReference>
<reference evidence="11 12" key="1">
    <citation type="journal article" date="2014" name="Nat. Commun.">
        <title>Molecular traces of alternative social organization in a termite genome.</title>
        <authorList>
            <person name="Terrapon N."/>
            <person name="Li C."/>
            <person name="Robertson H.M."/>
            <person name="Ji L."/>
            <person name="Meng X."/>
            <person name="Booth W."/>
            <person name="Chen Z."/>
            <person name="Childers C.P."/>
            <person name="Glastad K.M."/>
            <person name="Gokhale K."/>
            <person name="Gowin J."/>
            <person name="Gronenberg W."/>
            <person name="Hermansen R.A."/>
            <person name="Hu H."/>
            <person name="Hunt B.G."/>
            <person name="Huylmans A.K."/>
            <person name="Khalil S.M."/>
            <person name="Mitchell R.D."/>
            <person name="Munoz-Torres M.C."/>
            <person name="Mustard J.A."/>
            <person name="Pan H."/>
            <person name="Reese J.T."/>
            <person name="Scharf M.E."/>
            <person name="Sun F."/>
            <person name="Vogel H."/>
            <person name="Xiao J."/>
            <person name="Yang W."/>
            <person name="Yang Z."/>
            <person name="Yang Z."/>
            <person name="Zhou J."/>
            <person name="Zhu J."/>
            <person name="Brent C.S."/>
            <person name="Elsik C.G."/>
            <person name="Goodisman M.A."/>
            <person name="Liberles D.A."/>
            <person name="Roe R.M."/>
            <person name="Vargo E.L."/>
            <person name="Vilcinskas A."/>
            <person name="Wang J."/>
            <person name="Bornberg-Bauer E."/>
            <person name="Korb J."/>
            <person name="Zhang G."/>
            <person name="Liebig J."/>
        </authorList>
    </citation>
    <scope>NUCLEOTIDE SEQUENCE [LARGE SCALE GENOMIC DNA]</scope>
    <source>
        <tissue evidence="11">Whole organism</tissue>
    </source>
</reference>
<evidence type="ECO:0000259" key="10">
    <source>
        <dbReference type="Pfam" id="PF23782"/>
    </source>
</evidence>
<keyword evidence="5 8" id="KW-0732">Signal</keyword>
<evidence type="ECO:0000256" key="8">
    <source>
        <dbReference type="SAM" id="SignalP"/>
    </source>
</evidence>
<protein>
    <submittedName>
        <fullName evidence="11">Protein twisted gastrulation</fullName>
    </submittedName>
</protein>
<feature type="compositionally biased region" description="Acidic residues" evidence="7">
    <location>
        <begin position="227"/>
        <end position="245"/>
    </location>
</feature>
<dbReference type="Proteomes" id="UP000027135">
    <property type="component" value="Unassembled WGS sequence"/>
</dbReference>
<dbReference type="FunCoup" id="A0A067R1P2">
    <property type="interactions" value="241"/>
</dbReference>
<dbReference type="Pfam" id="PF04668">
    <property type="entry name" value="Tsg"/>
    <property type="match status" value="1"/>
</dbReference>
<feature type="compositionally biased region" description="Basic and acidic residues" evidence="7">
    <location>
        <begin position="246"/>
        <end position="256"/>
    </location>
</feature>
<evidence type="ECO:0000256" key="2">
    <source>
        <dbReference type="ARBA" id="ARBA00010047"/>
    </source>
</evidence>
<dbReference type="OrthoDB" id="10037323at2759"/>
<evidence type="ECO:0000256" key="6">
    <source>
        <dbReference type="ARBA" id="ARBA00023180"/>
    </source>
</evidence>
<dbReference type="eggNOG" id="ENOG502QRE9">
    <property type="taxonomic scope" value="Eukaryota"/>
</dbReference>
<evidence type="ECO:0000256" key="5">
    <source>
        <dbReference type="ARBA" id="ARBA00022729"/>
    </source>
</evidence>